<evidence type="ECO:0000256" key="7">
    <source>
        <dbReference type="ARBA" id="ARBA00023136"/>
    </source>
</evidence>
<keyword evidence="7 8" id="KW-0472">Membrane</keyword>
<evidence type="ECO:0000256" key="6">
    <source>
        <dbReference type="ARBA" id="ARBA00022989"/>
    </source>
</evidence>
<evidence type="ECO:0000259" key="9">
    <source>
        <dbReference type="Pfam" id="PF00482"/>
    </source>
</evidence>
<evidence type="ECO:0000313" key="11">
    <source>
        <dbReference type="Proteomes" id="UP000177090"/>
    </source>
</evidence>
<evidence type="ECO:0000256" key="4">
    <source>
        <dbReference type="ARBA" id="ARBA00022519"/>
    </source>
</evidence>
<dbReference type="Proteomes" id="UP000177090">
    <property type="component" value="Unassembled WGS sequence"/>
</dbReference>
<dbReference type="GO" id="GO:0005886">
    <property type="term" value="C:plasma membrane"/>
    <property type="evidence" value="ECO:0007669"/>
    <property type="project" value="UniProtKB-SubCell"/>
</dbReference>
<keyword evidence="5 8" id="KW-0812">Transmembrane</keyword>
<dbReference type="AlphaFoldDB" id="A0A1G2QJB4"/>
<organism evidence="10 11">
    <name type="scientific">Candidatus Vogelbacteria bacterium RIFOXYD1_FULL_51_18</name>
    <dbReference type="NCBI Taxonomy" id="1802440"/>
    <lineage>
        <taxon>Bacteria</taxon>
        <taxon>Candidatus Vogeliibacteriota</taxon>
    </lineage>
</organism>
<keyword evidence="6 8" id="KW-1133">Transmembrane helix</keyword>
<feature type="transmembrane region" description="Helical" evidence="8">
    <location>
        <begin position="218"/>
        <end position="237"/>
    </location>
</feature>
<feature type="domain" description="Type II secretion system protein GspF" evidence="9">
    <location>
        <begin position="272"/>
        <end position="393"/>
    </location>
</feature>
<protein>
    <recommendedName>
        <fullName evidence="9">Type II secretion system protein GspF domain-containing protein</fullName>
    </recommendedName>
</protein>
<feature type="domain" description="Type II secretion system protein GspF" evidence="9">
    <location>
        <begin position="69"/>
        <end position="191"/>
    </location>
</feature>
<evidence type="ECO:0000256" key="2">
    <source>
        <dbReference type="ARBA" id="ARBA00005745"/>
    </source>
</evidence>
<comment type="similarity">
    <text evidence="2">Belongs to the GSP F family.</text>
</comment>
<evidence type="ECO:0000256" key="5">
    <source>
        <dbReference type="ARBA" id="ARBA00022692"/>
    </source>
</evidence>
<sequence length="402" mass="44292">MIFRYHVTTKDGGDQKGTIDTANIDSAISSLQKRNFIVLSIVPDEKPSWSEDILKIFERVKTRDIVILSRQISTLFEAKVPVLSAFQLLASEAGSRLLKKKLVDITDDIKSGAQISQALAKHPDIFSEFYVSMVRSGEETGRLSEAFTYLANYLERQHAVVSKARNALVYPAFVIASFIGVMVLMMTLVIPKLADIIEETQQAIPWYTKLIIGTSDFLVHYGIFLLLVLAAGGVLLWRYGISAVGKQALSELKLQVPYLGLLYRKLYLSRISDNLSTMVESGISMLRALEITAEVVDSEVYKNILKEASLKVKAGMPVSQALAVYPEIPGIIVQMMKVGEESGKFGYVLSTMAKFYEREVENEVDTLVGLIEPAMIIVLGAGVGILLTAVLLPIYNIAGSIS</sequence>
<dbReference type="PANTHER" id="PTHR30012:SF0">
    <property type="entry name" value="TYPE II SECRETION SYSTEM PROTEIN F-RELATED"/>
    <property type="match status" value="1"/>
</dbReference>
<dbReference type="InterPro" id="IPR003004">
    <property type="entry name" value="GspF/PilC"/>
</dbReference>
<feature type="transmembrane region" description="Helical" evidence="8">
    <location>
        <begin position="376"/>
        <end position="398"/>
    </location>
</feature>
<dbReference type="InterPro" id="IPR018076">
    <property type="entry name" value="T2SS_GspF_dom"/>
</dbReference>
<evidence type="ECO:0000256" key="3">
    <source>
        <dbReference type="ARBA" id="ARBA00022475"/>
    </source>
</evidence>
<name>A0A1G2QJB4_9BACT</name>
<dbReference type="Pfam" id="PF00482">
    <property type="entry name" value="T2SSF"/>
    <property type="match status" value="2"/>
</dbReference>
<dbReference type="EMBL" id="MHTL01000012">
    <property type="protein sequence ID" value="OHA60537.1"/>
    <property type="molecule type" value="Genomic_DNA"/>
</dbReference>
<gene>
    <name evidence="10" type="ORF">A2569_02070</name>
</gene>
<accession>A0A1G2QJB4</accession>
<evidence type="ECO:0000256" key="8">
    <source>
        <dbReference type="SAM" id="Phobius"/>
    </source>
</evidence>
<dbReference type="InterPro" id="IPR042094">
    <property type="entry name" value="T2SS_GspF_sf"/>
</dbReference>
<comment type="caution">
    <text evidence="10">The sequence shown here is derived from an EMBL/GenBank/DDBJ whole genome shotgun (WGS) entry which is preliminary data.</text>
</comment>
<dbReference type="PRINTS" id="PR00812">
    <property type="entry name" value="BCTERIALGSPF"/>
</dbReference>
<keyword evidence="4" id="KW-0997">Cell inner membrane</keyword>
<dbReference type="PANTHER" id="PTHR30012">
    <property type="entry name" value="GENERAL SECRETION PATHWAY PROTEIN"/>
    <property type="match status" value="1"/>
</dbReference>
<dbReference type="FunFam" id="1.20.81.30:FF:000001">
    <property type="entry name" value="Type II secretion system protein F"/>
    <property type="match status" value="1"/>
</dbReference>
<evidence type="ECO:0000256" key="1">
    <source>
        <dbReference type="ARBA" id="ARBA00004429"/>
    </source>
</evidence>
<proteinExistence type="inferred from homology"/>
<dbReference type="Gene3D" id="1.20.81.30">
    <property type="entry name" value="Type II secretion system (T2SS), domain F"/>
    <property type="match status" value="2"/>
</dbReference>
<comment type="subcellular location">
    <subcellularLocation>
        <location evidence="1">Cell inner membrane</location>
        <topology evidence="1">Multi-pass membrane protein</topology>
    </subcellularLocation>
</comment>
<evidence type="ECO:0000313" key="10">
    <source>
        <dbReference type="EMBL" id="OHA60537.1"/>
    </source>
</evidence>
<keyword evidence="3" id="KW-1003">Cell membrane</keyword>
<reference evidence="10 11" key="1">
    <citation type="journal article" date="2016" name="Nat. Commun.">
        <title>Thousands of microbial genomes shed light on interconnected biogeochemical processes in an aquifer system.</title>
        <authorList>
            <person name="Anantharaman K."/>
            <person name="Brown C.T."/>
            <person name="Hug L.A."/>
            <person name="Sharon I."/>
            <person name="Castelle C.J."/>
            <person name="Probst A.J."/>
            <person name="Thomas B.C."/>
            <person name="Singh A."/>
            <person name="Wilkins M.J."/>
            <person name="Karaoz U."/>
            <person name="Brodie E.L."/>
            <person name="Williams K.H."/>
            <person name="Hubbard S.S."/>
            <person name="Banfield J.F."/>
        </authorList>
    </citation>
    <scope>NUCLEOTIDE SEQUENCE [LARGE SCALE GENOMIC DNA]</scope>
</reference>
<feature type="transmembrane region" description="Helical" evidence="8">
    <location>
        <begin position="167"/>
        <end position="190"/>
    </location>
</feature>
<dbReference type="STRING" id="1802440.A2569_02070"/>